<comment type="pathway">
    <text evidence="1">Sulfur metabolism; glutathione biosynthesis; glutathione from L-cysteine and L-glutamate: step 1/2.</text>
</comment>
<dbReference type="Gene3D" id="3.30.590.20">
    <property type="match status" value="1"/>
</dbReference>
<evidence type="ECO:0000256" key="6">
    <source>
        <dbReference type="ARBA" id="ARBA00022840"/>
    </source>
</evidence>
<evidence type="ECO:0000256" key="7">
    <source>
        <dbReference type="ARBA" id="ARBA00048819"/>
    </source>
</evidence>
<dbReference type="InterPro" id="IPR006334">
    <property type="entry name" value="Glut_cys_ligase"/>
</dbReference>
<dbReference type="GO" id="GO:0004357">
    <property type="term" value="F:glutamate-cysteine ligase activity"/>
    <property type="evidence" value="ECO:0007669"/>
    <property type="project" value="UniProtKB-EC"/>
</dbReference>
<proteinExistence type="inferred from homology"/>
<dbReference type="PANTHER" id="PTHR38761:SF1">
    <property type="entry name" value="GLUTAMATE--CYSTEINE LIGASE"/>
    <property type="match status" value="1"/>
</dbReference>
<sequence>MPLLKNRLALLSADTDSRLLSGITRGIEKESLRVTPEGKLAHTPHPQSLGSALTHPQITTDYSEALLEFITPPSSNADDVLQTLENIHRYTYRQIGDELLWANSMPCQLSGDSDIPVGQYGHSNVGQMKNIYRVGLGHRYGRLMQTIAGIHYNFSVPDELWQLLQGQESPQQSLQDFKTENYFSLIRNFRRHFWLLLYLFGASPGVCRSFVRGREHHLQPFGSDEHSLYMPNATSLRMGDLGYQSKAQEQLVVCYNDLKNYVETLRQALVKPYPDYKAMGLKDSNGNYQQLSPHLLQIENEFYSTIRPKRVTHSGETPLWALWERGVEYIEVRCVDLNPFQPLGIDREQMDFLDTFLLTSLLSKSPPTDDQEYHNILENQHRMVYQGRNPELMLQDGQDERSVQEWGRTLFKEMAPVAELLDSHHQSNRYSTMLTTLAKRLDNPELTPSARILKEMSDTGQTYFKVAMNHAKQHRDHFLSTELPKDIAEQYQEMAAQSLQQQRQVESDDQQPFDQFLADYYKQYNFPL</sequence>
<dbReference type="EMBL" id="LAZR01017097">
    <property type="protein sequence ID" value="KKM01806.1"/>
    <property type="molecule type" value="Genomic_DNA"/>
</dbReference>
<evidence type="ECO:0000313" key="9">
    <source>
        <dbReference type="EMBL" id="KKM01806.1"/>
    </source>
</evidence>
<keyword evidence="6" id="KW-0067">ATP-binding</keyword>
<dbReference type="SUPFAM" id="SSF55931">
    <property type="entry name" value="Glutamine synthetase/guanido kinase"/>
    <property type="match status" value="1"/>
</dbReference>
<protein>
    <recommendedName>
        <fullName evidence="2">glutamate--cysteine ligase</fullName>
        <ecNumber evidence="2">6.3.2.2</ecNumber>
    </recommendedName>
</protein>
<evidence type="ECO:0000256" key="4">
    <source>
        <dbReference type="ARBA" id="ARBA00022684"/>
    </source>
</evidence>
<gene>
    <name evidence="9" type="ORF">LCGC14_1790740</name>
</gene>
<dbReference type="HAMAP" id="MF_00578">
    <property type="entry name" value="Glu_cys_ligase"/>
    <property type="match status" value="1"/>
</dbReference>
<feature type="domain" description="Glutamate--cysteine ligase" evidence="8">
    <location>
        <begin position="9"/>
        <end position="382"/>
    </location>
</feature>
<dbReference type="GO" id="GO:0006750">
    <property type="term" value="P:glutathione biosynthetic process"/>
    <property type="evidence" value="ECO:0007669"/>
    <property type="project" value="UniProtKB-KW"/>
</dbReference>
<evidence type="ECO:0000256" key="2">
    <source>
        <dbReference type="ARBA" id="ARBA00012220"/>
    </source>
</evidence>
<dbReference type="InterPro" id="IPR007370">
    <property type="entry name" value="Glu_cys_ligase"/>
</dbReference>
<dbReference type="Pfam" id="PF04262">
    <property type="entry name" value="Glu_cys_ligase"/>
    <property type="match status" value="1"/>
</dbReference>
<dbReference type="GO" id="GO:0005524">
    <property type="term" value="F:ATP binding"/>
    <property type="evidence" value="ECO:0007669"/>
    <property type="project" value="UniProtKB-KW"/>
</dbReference>
<evidence type="ECO:0000256" key="5">
    <source>
        <dbReference type="ARBA" id="ARBA00022741"/>
    </source>
</evidence>
<evidence type="ECO:0000256" key="3">
    <source>
        <dbReference type="ARBA" id="ARBA00022598"/>
    </source>
</evidence>
<reference evidence="9" key="1">
    <citation type="journal article" date="2015" name="Nature">
        <title>Complex archaea that bridge the gap between prokaryotes and eukaryotes.</title>
        <authorList>
            <person name="Spang A."/>
            <person name="Saw J.H."/>
            <person name="Jorgensen S.L."/>
            <person name="Zaremba-Niedzwiedzka K."/>
            <person name="Martijn J."/>
            <person name="Lind A.E."/>
            <person name="van Eijk R."/>
            <person name="Schleper C."/>
            <person name="Guy L."/>
            <person name="Ettema T.J."/>
        </authorList>
    </citation>
    <scope>NUCLEOTIDE SEQUENCE</scope>
</reference>
<accession>A0A0F9J7J1</accession>
<keyword evidence="5" id="KW-0547">Nucleotide-binding</keyword>
<dbReference type="PANTHER" id="PTHR38761">
    <property type="entry name" value="GLUTAMATE--CYSTEINE LIGASE"/>
    <property type="match status" value="1"/>
</dbReference>
<dbReference type="InterPro" id="IPR014746">
    <property type="entry name" value="Gln_synth/guanido_kin_cat_dom"/>
</dbReference>
<keyword evidence="3" id="KW-0436">Ligase</keyword>
<dbReference type="GO" id="GO:0005829">
    <property type="term" value="C:cytosol"/>
    <property type="evidence" value="ECO:0007669"/>
    <property type="project" value="TreeGrafter"/>
</dbReference>
<dbReference type="AlphaFoldDB" id="A0A0F9J7J1"/>
<comment type="catalytic activity">
    <reaction evidence="7">
        <text>L-cysteine + L-glutamate + ATP = gamma-L-glutamyl-L-cysteine + ADP + phosphate + H(+)</text>
        <dbReference type="Rhea" id="RHEA:13285"/>
        <dbReference type="ChEBI" id="CHEBI:15378"/>
        <dbReference type="ChEBI" id="CHEBI:29985"/>
        <dbReference type="ChEBI" id="CHEBI:30616"/>
        <dbReference type="ChEBI" id="CHEBI:35235"/>
        <dbReference type="ChEBI" id="CHEBI:43474"/>
        <dbReference type="ChEBI" id="CHEBI:58173"/>
        <dbReference type="ChEBI" id="CHEBI:456216"/>
        <dbReference type="EC" id="6.3.2.2"/>
    </reaction>
</comment>
<dbReference type="NCBIfam" id="TIGR01434">
    <property type="entry name" value="glu_cys_ligase"/>
    <property type="match status" value="1"/>
</dbReference>
<evidence type="ECO:0000259" key="8">
    <source>
        <dbReference type="Pfam" id="PF04262"/>
    </source>
</evidence>
<evidence type="ECO:0000256" key="1">
    <source>
        <dbReference type="ARBA" id="ARBA00005006"/>
    </source>
</evidence>
<dbReference type="EC" id="6.3.2.2" evidence="2"/>
<dbReference type="GO" id="GO:0046872">
    <property type="term" value="F:metal ion binding"/>
    <property type="evidence" value="ECO:0007669"/>
    <property type="project" value="TreeGrafter"/>
</dbReference>
<comment type="caution">
    <text evidence="9">The sequence shown here is derived from an EMBL/GenBank/DDBJ whole genome shotgun (WGS) entry which is preliminary data.</text>
</comment>
<name>A0A0F9J7J1_9ZZZZ</name>
<keyword evidence="4" id="KW-0317">Glutathione biosynthesis</keyword>
<organism evidence="9">
    <name type="scientific">marine sediment metagenome</name>
    <dbReference type="NCBI Taxonomy" id="412755"/>
    <lineage>
        <taxon>unclassified sequences</taxon>
        <taxon>metagenomes</taxon>
        <taxon>ecological metagenomes</taxon>
    </lineage>
</organism>